<reference evidence="1 2" key="1">
    <citation type="submission" date="2019-02" db="EMBL/GenBank/DDBJ databases">
        <authorList>
            <person name="Khodamoradi S."/>
            <person name="Hahnke R.L."/>
            <person name="Kaempfer P."/>
            <person name="Schumann P."/>
            <person name="Rohde M."/>
            <person name="Steinert M."/>
            <person name="Luzhetskyy A."/>
            <person name="Wink J."/>
            <person name="Ruckert C."/>
        </authorList>
    </citation>
    <scope>NUCLEOTIDE SEQUENCE [LARGE SCALE GENOMIC DNA]</scope>
    <source>
        <strain evidence="1 2">M2</strain>
        <plasmid evidence="2">phim2</plasmid>
    </source>
</reference>
<evidence type="ECO:0000313" key="1">
    <source>
        <dbReference type="EMBL" id="QBI56755.1"/>
    </source>
</evidence>
<sequence length="129" mass="15077">MTITEFLNARLHEEQQWAIHLERNARNYLRAENLREVRGRARQTTVAWDPYAEFAQRVYRSVTGQLRILEEHPQTRGWDGDGVDNPICETCARDDRDGGQDGDPYPCTTLRLLALPYADHPHYQQEWAP</sequence>
<evidence type="ECO:0000313" key="2">
    <source>
        <dbReference type="Proteomes" id="UP000292235"/>
    </source>
</evidence>
<gene>
    <name evidence="1" type="ORF">EKD16_25070</name>
</gene>
<proteinExistence type="predicted"/>
<keyword evidence="1" id="KW-0614">Plasmid</keyword>
<dbReference type="Proteomes" id="UP000292235">
    <property type="component" value="Plasmid phiM2"/>
</dbReference>
<organism evidence="1 2">
    <name type="scientific">Streptomonospora litoralis</name>
    <dbReference type="NCBI Taxonomy" id="2498135"/>
    <lineage>
        <taxon>Bacteria</taxon>
        <taxon>Bacillati</taxon>
        <taxon>Actinomycetota</taxon>
        <taxon>Actinomycetes</taxon>
        <taxon>Streptosporangiales</taxon>
        <taxon>Nocardiopsidaceae</taxon>
        <taxon>Streptomonospora</taxon>
    </lineage>
</organism>
<accession>A0A4P6Q7N6</accession>
<dbReference type="RefSeq" id="WP_131102928.1">
    <property type="nucleotide sequence ID" value="NZ_CP036456.1"/>
</dbReference>
<dbReference type="KEGG" id="strr:EKD16_25070"/>
<dbReference type="Pfam" id="PF19730">
    <property type="entry name" value="DUF6221"/>
    <property type="match status" value="1"/>
</dbReference>
<dbReference type="GeneID" id="39493915"/>
<keyword evidence="2" id="KW-1185">Reference proteome</keyword>
<dbReference type="InterPro" id="IPR046193">
    <property type="entry name" value="DUF6221"/>
</dbReference>
<geneLocation type="plasmid" evidence="2">
    <name>phim2</name>
</geneLocation>
<dbReference type="EMBL" id="CP036456">
    <property type="protein sequence ID" value="QBI56755.1"/>
    <property type="molecule type" value="Genomic_DNA"/>
</dbReference>
<protein>
    <submittedName>
        <fullName evidence="1">Uncharacterized protein</fullName>
    </submittedName>
</protein>
<dbReference type="OrthoDB" id="4290974at2"/>
<dbReference type="AlphaFoldDB" id="A0A4P6Q7N6"/>
<name>A0A4P6Q7N6_9ACTN</name>